<evidence type="ECO:0000313" key="5">
    <source>
        <dbReference type="Proteomes" id="UP000231292"/>
    </source>
</evidence>
<name>A0A2G9YK97_9BACT</name>
<dbReference type="InterPro" id="IPR023803">
    <property type="entry name" value="Ribosomal_bS16_dom_sf"/>
</dbReference>
<keyword evidence="1 3" id="KW-0689">Ribosomal protein</keyword>
<dbReference type="Pfam" id="PF00886">
    <property type="entry name" value="Ribosomal_S16"/>
    <property type="match status" value="1"/>
</dbReference>
<comment type="caution">
    <text evidence="4">The sequence shown here is derived from an EMBL/GenBank/DDBJ whole genome shotgun (WGS) entry which is preliminary data.</text>
</comment>
<organism evidence="4 5">
    <name type="scientific">Candidatus Sherwoodlollariibacterium unditelluris</name>
    <dbReference type="NCBI Taxonomy" id="1974757"/>
    <lineage>
        <taxon>Bacteria</taxon>
        <taxon>Pseudomonadati</taxon>
        <taxon>Candidatus Omnitrophota</taxon>
        <taxon>Candidatus Sherwoodlollariibacterium</taxon>
    </lineage>
</organism>
<protein>
    <recommendedName>
        <fullName evidence="3">Small ribosomal subunit protein bS16</fullName>
    </recommendedName>
</protein>
<dbReference type="Gene3D" id="3.30.1320.10">
    <property type="match status" value="1"/>
</dbReference>
<dbReference type="NCBIfam" id="TIGR00002">
    <property type="entry name" value="S16"/>
    <property type="match status" value="1"/>
</dbReference>
<evidence type="ECO:0000256" key="2">
    <source>
        <dbReference type="ARBA" id="ARBA00023274"/>
    </source>
</evidence>
<proteinExistence type="inferred from homology"/>
<dbReference type="HAMAP" id="MF_00385">
    <property type="entry name" value="Ribosomal_bS16"/>
    <property type="match status" value="1"/>
</dbReference>
<gene>
    <name evidence="3" type="primary">rpsP</name>
    <name evidence="4" type="ORF">COX41_02255</name>
</gene>
<evidence type="ECO:0000256" key="3">
    <source>
        <dbReference type="HAMAP-Rule" id="MF_00385"/>
    </source>
</evidence>
<evidence type="ECO:0000313" key="4">
    <source>
        <dbReference type="EMBL" id="PIP19562.1"/>
    </source>
</evidence>
<sequence length="89" mass="10090">MAVHIRLRRIGKNPKGKPHFRISVFDEREGRDGRVLEELGFYNPLTGEAVLKKEKIEAWIKNGAQLSATVKSLLKKFIKKENKNATTGS</sequence>
<dbReference type="AlphaFoldDB" id="A0A2G9YK97"/>
<evidence type="ECO:0000256" key="1">
    <source>
        <dbReference type="ARBA" id="ARBA00022980"/>
    </source>
</evidence>
<dbReference type="SUPFAM" id="SSF54565">
    <property type="entry name" value="Ribosomal protein S16"/>
    <property type="match status" value="1"/>
</dbReference>
<keyword evidence="2 3" id="KW-0687">Ribonucleoprotein</keyword>
<dbReference type="GO" id="GO:0015935">
    <property type="term" value="C:small ribosomal subunit"/>
    <property type="evidence" value="ECO:0007669"/>
    <property type="project" value="TreeGrafter"/>
</dbReference>
<dbReference type="GO" id="GO:0006412">
    <property type="term" value="P:translation"/>
    <property type="evidence" value="ECO:0007669"/>
    <property type="project" value="UniProtKB-UniRule"/>
</dbReference>
<reference evidence="4 5" key="1">
    <citation type="submission" date="2017-09" db="EMBL/GenBank/DDBJ databases">
        <title>Depth-based differentiation of microbial function through sediment-hosted aquifers and enrichment of novel symbionts in the deep terrestrial subsurface.</title>
        <authorList>
            <person name="Probst A.J."/>
            <person name="Ladd B."/>
            <person name="Jarett J.K."/>
            <person name="Geller-Mcgrath D.E."/>
            <person name="Sieber C.M."/>
            <person name="Emerson J.B."/>
            <person name="Anantharaman K."/>
            <person name="Thomas B.C."/>
            <person name="Malmstrom R."/>
            <person name="Stieglmeier M."/>
            <person name="Klingl A."/>
            <person name="Woyke T."/>
            <person name="Ryan C.M."/>
            <person name="Banfield J.F."/>
        </authorList>
    </citation>
    <scope>NUCLEOTIDE SEQUENCE [LARGE SCALE GENOMIC DNA]</scope>
    <source>
        <strain evidence="4">CG23_combo_of_CG06-09_8_20_14_all_41_10</strain>
    </source>
</reference>
<dbReference type="PANTHER" id="PTHR12919:SF20">
    <property type="entry name" value="SMALL RIBOSOMAL SUBUNIT PROTEIN BS16M"/>
    <property type="match status" value="1"/>
</dbReference>
<dbReference type="InterPro" id="IPR000307">
    <property type="entry name" value="Ribosomal_bS16"/>
</dbReference>
<dbReference type="GO" id="GO:0003735">
    <property type="term" value="F:structural constituent of ribosome"/>
    <property type="evidence" value="ECO:0007669"/>
    <property type="project" value="InterPro"/>
</dbReference>
<comment type="similarity">
    <text evidence="3">Belongs to the bacterial ribosomal protein bS16 family.</text>
</comment>
<accession>A0A2G9YK97</accession>
<dbReference type="PANTHER" id="PTHR12919">
    <property type="entry name" value="30S RIBOSOMAL PROTEIN S16"/>
    <property type="match status" value="1"/>
</dbReference>
<dbReference type="EMBL" id="PCRK01000047">
    <property type="protein sequence ID" value="PIP19562.1"/>
    <property type="molecule type" value="Genomic_DNA"/>
</dbReference>
<dbReference type="Proteomes" id="UP000231292">
    <property type="component" value="Unassembled WGS sequence"/>
</dbReference>
<dbReference type="GO" id="GO:0005737">
    <property type="term" value="C:cytoplasm"/>
    <property type="evidence" value="ECO:0007669"/>
    <property type="project" value="UniProtKB-ARBA"/>
</dbReference>